<proteinExistence type="predicted"/>
<dbReference type="InterPro" id="IPR046351">
    <property type="entry name" value="UTP4"/>
</dbReference>
<dbReference type="PANTHER" id="PTHR44163:SF1">
    <property type="entry name" value="U3 SMALL NUCLEOLAR RNA-ASSOCIATED PROTEIN 4 HOMOLOG"/>
    <property type="match status" value="1"/>
</dbReference>
<dbReference type="STRING" id="451379.A0A0N5AX72"/>
<dbReference type="GO" id="GO:0034455">
    <property type="term" value="C:t-UTP complex"/>
    <property type="evidence" value="ECO:0007669"/>
    <property type="project" value="TreeGrafter"/>
</dbReference>
<dbReference type="Proteomes" id="UP000046393">
    <property type="component" value="Unplaced"/>
</dbReference>
<dbReference type="InterPro" id="IPR036322">
    <property type="entry name" value="WD40_repeat_dom_sf"/>
</dbReference>
<accession>A0A0N5AX72</accession>
<dbReference type="GO" id="GO:0003723">
    <property type="term" value="F:RNA binding"/>
    <property type="evidence" value="ECO:0007669"/>
    <property type="project" value="TreeGrafter"/>
</dbReference>
<dbReference type="GO" id="GO:0000462">
    <property type="term" value="P:maturation of SSU-rRNA from tricistronic rRNA transcript (SSU-rRNA, 5.8S rRNA, LSU-rRNA)"/>
    <property type="evidence" value="ECO:0007669"/>
    <property type="project" value="InterPro"/>
</dbReference>
<dbReference type="GO" id="GO:0032040">
    <property type="term" value="C:small-subunit processome"/>
    <property type="evidence" value="ECO:0007669"/>
    <property type="project" value="TreeGrafter"/>
</dbReference>
<dbReference type="GO" id="GO:0030686">
    <property type="term" value="C:90S preribosome"/>
    <property type="evidence" value="ECO:0007669"/>
    <property type="project" value="InterPro"/>
</dbReference>
<protein>
    <submittedName>
        <fullName evidence="2">E3 ubiquitin-protein ligase UBR5</fullName>
    </submittedName>
</protein>
<organism evidence="1 2">
    <name type="scientific">Syphacia muris</name>
    <dbReference type="NCBI Taxonomy" id="451379"/>
    <lineage>
        <taxon>Eukaryota</taxon>
        <taxon>Metazoa</taxon>
        <taxon>Ecdysozoa</taxon>
        <taxon>Nematoda</taxon>
        <taxon>Chromadorea</taxon>
        <taxon>Rhabditida</taxon>
        <taxon>Spirurina</taxon>
        <taxon>Oxyuridomorpha</taxon>
        <taxon>Oxyuroidea</taxon>
        <taxon>Oxyuridae</taxon>
        <taxon>Syphacia</taxon>
    </lineage>
</organism>
<evidence type="ECO:0000313" key="1">
    <source>
        <dbReference type="Proteomes" id="UP000046393"/>
    </source>
</evidence>
<dbReference type="WBParaSite" id="SMUV_0000954401-mRNA-1">
    <property type="protein sequence ID" value="SMUV_0000954401-mRNA-1"/>
    <property type="gene ID" value="SMUV_0000954401"/>
</dbReference>
<reference evidence="2" key="1">
    <citation type="submission" date="2017-02" db="UniProtKB">
        <authorList>
            <consortium name="WormBaseParasite"/>
        </authorList>
    </citation>
    <scope>IDENTIFICATION</scope>
</reference>
<evidence type="ECO:0000313" key="2">
    <source>
        <dbReference type="WBParaSite" id="SMUV_0000954401-mRNA-1"/>
    </source>
</evidence>
<name>A0A0N5AX72_9BILA</name>
<dbReference type="Gene3D" id="2.130.10.10">
    <property type="entry name" value="YVTN repeat-like/Quinoprotein amine dehydrogenase"/>
    <property type="match status" value="1"/>
</dbReference>
<dbReference type="SUPFAM" id="SSF50978">
    <property type="entry name" value="WD40 repeat-like"/>
    <property type="match status" value="1"/>
</dbReference>
<keyword evidence="1" id="KW-1185">Reference proteome</keyword>
<dbReference type="PANTHER" id="PTHR44163">
    <property type="entry name" value="U3 SMALL NUCLEOLAR RNA-ASSOCIATED PROTEIN 4 HOMOLOG"/>
    <property type="match status" value="1"/>
</dbReference>
<dbReference type="InterPro" id="IPR015943">
    <property type="entry name" value="WD40/YVTN_repeat-like_dom_sf"/>
</dbReference>
<sequence>LIIYLKKRTTFRVNHSWRNHSNDVRSLLFSGGRLFSGGAQHQFFVSTISECEAAIKSPISYYLPKKNFVLYQYAKCIIVWLLGKGSDEPNKNGNFALLEEPRKLLKISAPYDDFIICSAINSDGGLLAMSTEKYLNVYKTNLASYDRKSLSSDLPVTLEKLSKIEVCSSCMSFAGDQLFYCAGSIKIFKRDGANPEIVDTVACRENSGEALRISVKEADSGLYRIVVLTTRNEVFYFHPGTKQLILVDLKLLGSSPVMDVQFINSESIVLLCANDKASLYECALNFGDVPDNTVLKKNFTIQQMPTSDSGTSETFALCSNDHIQNIDAAPWGMCMKRAVLHTASDVKACVGEEKPCAIHWMNETSVLLSMLSGPCETSHESFRLKRYGQN</sequence>
<dbReference type="AlphaFoldDB" id="A0A0N5AX72"/>